<dbReference type="Proteomes" id="UP000046392">
    <property type="component" value="Unplaced"/>
</dbReference>
<sequence>MCFNDSQFIDVESNFDDVCMIDDDNITVEEVQTLEESDFEEEELLPDEININKILIEKQLHKNTSFMAAYFEKMFSKLVLENPSAPFTLIESFMDMYGDCLDMFAPIEIVQTYNKSILKKKILRRNEINIQGIELMEPEEENDNEGEYIEAFNCNSDFQDDSDISEELDDEATNKLIQRRIRSSRNRRNAYMLPIEEVIKLNEDLYVEDNKLNCLLFFDEFCSGNPLSVGVGTIILAKNAKKDRINLVTSKIREYLSKPFFYGEQQVTIDVVKVLSDNYGLNQLLNTAKCRICDIEKRNFASFRSTQSANAPSSIRTNSFASGFTSSQGLVVDIFHDLDLGIFLTVLYEVIGVVLYECGMKKSRLFEILSYLTIQKKRANITSLIDKGGYIDAQFSEDIDYARFLNSRNRKRKIRANAVQSLSLLNSMIDLIRFYKSEFKLSSRYSGRKIIICYNLLKSVRRIRILANKEICNDDDAKLMDIYVDDYYKYKNFIIKNFIPTPKEHNLLHYGYLIRKNQGTKFMSTARFERFNSQRKNQGTKFMSTARFERFNSQLKRLVYNNYNSLNPAYSIINRVARKAYLSVKKSKYEERFRVASKNYDYLILYHKLYELLKKVDSLATSRSGFVRKFTFFTLIESFAKSPTTFHLLDEYTSDFNECNIICDNDGPRQIQFFSNCFQLQIAKSQNSCETEVAIENILTTLDEHAYTCTLKVNDHLESVAFFLVLLKKYFRKKCRVGEYVGQYNFLNVCLSLIGEGGALYRNYTVCNEVKNVTGELINLI</sequence>
<proteinExistence type="predicted"/>
<keyword evidence="1" id="KW-1185">Reference proteome</keyword>
<name>A0A0N5C616_STREA</name>
<reference evidence="2" key="1">
    <citation type="submission" date="2017-02" db="UniProtKB">
        <authorList>
            <consortium name="WormBaseParasite"/>
        </authorList>
    </citation>
    <scope>IDENTIFICATION</scope>
</reference>
<protein>
    <submittedName>
        <fullName evidence="2">DNA helicase</fullName>
    </submittedName>
</protein>
<accession>A0A0N5C616</accession>
<organism evidence="1 2">
    <name type="scientific">Strongyloides papillosus</name>
    <name type="common">Intestinal threadworm</name>
    <dbReference type="NCBI Taxonomy" id="174720"/>
    <lineage>
        <taxon>Eukaryota</taxon>
        <taxon>Metazoa</taxon>
        <taxon>Ecdysozoa</taxon>
        <taxon>Nematoda</taxon>
        <taxon>Chromadorea</taxon>
        <taxon>Rhabditida</taxon>
        <taxon>Tylenchina</taxon>
        <taxon>Panagrolaimomorpha</taxon>
        <taxon>Strongyloidoidea</taxon>
        <taxon>Strongyloididae</taxon>
        <taxon>Strongyloides</taxon>
    </lineage>
</organism>
<evidence type="ECO:0000313" key="2">
    <source>
        <dbReference type="WBParaSite" id="SPAL_0001339100.1"/>
    </source>
</evidence>
<evidence type="ECO:0000313" key="1">
    <source>
        <dbReference type="Proteomes" id="UP000046392"/>
    </source>
</evidence>
<dbReference type="WBParaSite" id="SPAL_0001339100.1">
    <property type="protein sequence ID" value="SPAL_0001339100.1"/>
    <property type="gene ID" value="SPAL_0001339100"/>
</dbReference>
<dbReference type="AlphaFoldDB" id="A0A0N5C616"/>